<accession>A0A8T2LYN8</accession>
<sequence length="195" mass="20957">MKKWVAKKAQNLSANQQDPDPPANVINDTGVQSRAHPAANAAREGDNMATVVQMLCLLLVAALWGGTNPLLKRATVGIEHVKEGSRISQFLAEVKFLFLNLKYLLPFLLNQSGSVVFYITLATADLSLAVPTVNSLSFLFTMLTGKLLGEDFGGKRAVLGMVLTMLGVTLCVFSSVSEADNAELINTTHSRNSGH</sequence>
<dbReference type="AlphaFoldDB" id="A0A8T2LYN8"/>
<dbReference type="InterPro" id="IPR037185">
    <property type="entry name" value="EmrE-like"/>
</dbReference>
<dbReference type="SUPFAM" id="SSF103481">
    <property type="entry name" value="Multidrug resistance efflux transporter EmrE"/>
    <property type="match status" value="1"/>
</dbReference>
<dbReference type="Pfam" id="PF10639">
    <property type="entry name" value="TMEM234"/>
    <property type="match status" value="1"/>
</dbReference>
<protein>
    <submittedName>
        <fullName evidence="7">Transmembrane protein 234</fullName>
    </submittedName>
</protein>
<evidence type="ECO:0000256" key="3">
    <source>
        <dbReference type="ARBA" id="ARBA00022692"/>
    </source>
</evidence>
<organism evidence="7 8">
    <name type="scientific">Astyanax mexicanus</name>
    <name type="common">Blind cave fish</name>
    <name type="synonym">Astyanax fasciatus mexicanus</name>
    <dbReference type="NCBI Taxonomy" id="7994"/>
    <lineage>
        <taxon>Eukaryota</taxon>
        <taxon>Metazoa</taxon>
        <taxon>Chordata</taxon>
        <taxon>Craniata</taxon>
        <taxon>Vertebrata</taxon>
        <taxon>Euteleostomi</taxon>
        <taxon>Actinopterygii</taxon>
        <taxon>Neopterygii</taxon>
        <taxon>Teleostei</taxon>
        <taxon>Ostariophysi</taxon>
        <taxon>Characiformes</taxon>
        <taxon>Characoidei</taxon>
        <taxon>Acestrorhamphidae</taxon>
        <taxon>Acestrorhamphinae</taxon>
        <taxon>Astyanax</taxon>
    </lineage>
</organism>
<feature type="transmembrane region" description="Helical" evidence="6">
    <location>
        <begin position="115"/>
        <end position="145"/>
    </location>
</feature>
<evidence type="ECO:0000256" key="4">
    <source>
        <dbReference type="ARBA" id="ARBA00022989"/>
    </source>
</evidence>
<dbReference type="EMBL" id="JAICCE010000007">
    <property type="protein sequence ID" value="KAG9274912.1"/>
    <property type="molecule type" value="Genomic_DNA"/>
</dbReference>
<feature type="transmembrane region" description="Helical" evidence="6">
    <location>
        <begin position="157"/>
        <end position="176"/>
    </location>
</feature>
<feature type="transmembrane region" description="Helical" evidence="6">
    <location>
        <begin position="51"/>
        <end position="71"/>
    </location>
</feature>
<dbReference type="GO" id="GO:0016020">
    <property type="term" value="C:membrane"/>
    <property type="evidence" value="ECO:0007669"/>
    <property type="project" value="UniProtKB-SubCell"/>
</dbReference>
<evidence type="ECO:0000256" key="5">
    <source>
        <dbReference type="ARBA" id="ARBA00023136"/>
    </source>
</evidence>
<evidence type="ECO:0000313" key="7">
    <source>
        <dbReference type="EMBL" id="KAG9274912.1"/>
    </source>
</evidence>
<comment type="similarity">
    <text evidence="2">Belongs to the TMEM234 family.</text>
</comment>
<dbReference type="Proteomes" id="UP000752171">
    <property type="component" value="Unassembled WGS sequence"/>
</dbReference>
<keyword evidence="4 6" id="KW-1133">Transmembrane helix</keyword>
<name>A0A8T2LYN8_ASTMX</name>
<keyword evidence="5 6" id="KW-0472">Membrane</keyword>
<evidence type="ECO:0000313" key="8">
    <source>
        <dbReference type="Proteomes" id="UP000752171"/>
    </source>
</evidence>
<proteinExistence type="inferred from homology"/>
<dbReference type="OrthoDB" id="43458at2759"/>
<comment type="subcellular location">
    <subcellularLocation>
        <location evidence="1">Membrane</location>
        <topology evidence="1">Multi-pass membrane protein</topology>
    </subcellularLocation>
</comment>
<evidence type="ECO:0000256" key="2">
    <source>
        <dbReference type="ARBA" id="ARBA00005977"/>
    </source>
</evidence>
<evidence type="ECO:0000256" key="1">
    <source>
        <dbReference type="ARBA" id="ARBA00004141"/>
    </source>
</evidence>
<dbReference type="InterPro" id="IPR018908">
    <property type="entry name" value="TMEM234"/>
</dbReference>
<feature type="transmembrane region" description="Helical" evidence="6">
    <location>
        <begin position="92"/>
        <end position="109"/>
    </location>
</feature>
<evidence type="ECO:0000256" key="6">
    <source>
        <dbReference type="SAM" id="Phobius"/>
    </source>
</evidence>
<reference evidence="7 8" key="1">
    <citation type="submission" date="2021-07" db="EMBL/GenBank/DDBJ databases">
        <authorList>
            <person name="Imarazene B."/>
            <person name="Zahm M."/>
            <person name="Klopp C."/>
            <person name="Cabau C."/>
            <person name="Beille S."/>
            <person name="Jouanno E."/>
            <person name="Castinel A."/>
            <person name="Lluch J."/>
            <person name="Gil L."/>
            <person name="Kuchtly C."/>
            <person name="Lopez Roques C."/>
            <person name="Donnadieu C."/>
            <person name="Parrinello H."/>
            <person name="Journot L."/>
            <person name="Du K."/>
            <person name="Schartl M."/>
            <person name="Retaux S."/>
            <person name="Guiguen Y."/>
        </authorList>
    </citation>
    <scope>NUCLEOTIDE SEQUENCE [LARGE SCALE GENOMIC DNA]</scope>
    <source>
        <strain evidence="7">Pach_M1</strain>
        <tissue evidence="7">Testis</tissue>
    </source>
</reference>
<comment type="caution">
    <text evidence="7">The sequence shown here is derived from an EMBL/GenBank/DDBJ whole genome shotgun (WGS) entry which is preliminary data.</text>
</comment>
<gene>
    <name evidence="7" type="primary">TMEM234</name>
    <name evidence="7" type="ORF">AMEX_G9372</name>
</gene>
<keyword evidence="3 6" id="KW-0812">Transmembrane</keyword>
<dbReference type="PANTHER" id="PTHR28668">
    <property type="entry name" value="TRANSMEMBRANE PROTEIN 234"/>
    <property type="match status" value="1"/>
</dbReference>
<dbReference type="PANTHER" id="PTHR28668:SF1">
    <property type="entry name" value="TRANSMEMBRANE PROTEIN 234"/>
    <property type="match status" value="1"/>
</dbReference>